<dbReference type="Gene3D" id="3.40.50.300">
    <property type="entry name" value="P-loop containing nucleotide triphosphate hydrolases"/>
    <property type="match status" value="2"/>
</dbReference>
<feature type="compositionally biased region" description="Acidic residues" evidence="11">
    <location>
        <begin position="117"/>
        <end position="142"/>
    </location>
</feature>
<proteinExistence type="inferred from homology"/>
<dbReference type="PROSITE" id="PS51195">
    <property type="entry name" value="Q_MOTIF"/>
    <property type="match status" value="1"/>
</dbReference>
<dbReference type="Pfam" id="PF00270">
    <property type="entry name" value="DEAD"/>
    <property type="match status" value="1"/>
</dbReference>
<feature type="short sequence motif" description="Q motif" evidence="8">
    <location>
        <begin position="206"/>
        <end position="234"/>
    </location>
</feature>
<feature type="compositionally biased region" description="Polar residues" evidence="11">
    <location>
        <begin position="101"/>
        <end position="110"/>
    </location>
</feature>
<feature type="domain" description="Helicase C-terminal" evidence="13">
    <location>
        <begin position="480"/>
        <end position="649"/>
    </location>
</feature>
<sequence length="794" mass="86675">MNVSPHTPAVKSNMAAAGKKRSLPPKIAAMKERKRQKVTGYEPKSEAEAKPSKKPRTKARLDALNWRAVSMPDRLDDYEGFFSLEEVDDVEIHRDPTSGQLSYLATATQLSNGEGDGGAEESADNDDNDDGEEWGGIEDDANADPVKPSAKETKAKQKAKAKRDEQKAKKAKAKAKAANGGSGEQSNGASFHSLDNGDDENTISVDAWKPLKLSPDTMASLAKLKFAKPTPIQQAAIPEILAGHDVVGKASTGSGKTLAFGIPILERYLESRTGSMKPKDGSQKSPLALIMSPTRELAHQLDKHLTALCSTGFFEKPSIATLTGGLSLQKQQRLFKDADIIIGTPGRLWEVISTGTGTLAPLKKIQFLVVDEADRLLSEGHFKEVEEILNALEREDSSGDENDDKNDESTDASPAQPRQTLVFSATFDRSLQRKLAGKAKPGGDLMNGKESLEYLLSKLNFHEDAPKYIDVNPVGQMARGLKEGLVECSGTEKDLFLYSLLLLHPNLRTLVFTNSISAVRRITPLLQYLNLPVMALHSGMAQKARLRSVERFTESKGDQKQTSILIATDVAARGLDIANVQLVIHYHLPRAADTYVHRSGRTARAGQTGSSILICGPEEVNGVRRLVAKVHAQSAAVHDQTASEAAKQGYYIRTLDIDRRIVSRLKPRLTLAKKLADVTIAKEKRHKEDDFMRAAAEELGVEYDSEEFEKEATGKRGRGGGRLKKERESRAHSKEEIAGMKAELRDMLRQRVNVGVSEKYLTSGAVDVDELLRQQEAVGSVTGDFLGTVSGIEM</sequence>
<dbReference type="GO" id="GO:0016787">
    <property type="term" value="F:hydrolase activity"/>
    <property type="evidence" value="ECO:0007669"/>
    <property type="project" value="UniProtKB-KW"/>
</dbReference>
<dbReference type="PROSITE" id="PS00039">
    <property type="entry name" value="DEAD_ATP_HELICASE"/>
    <property type="match status" value="1"/>
</dbReference>
<dbReference type="GO" id="GO:0005524">
    <property type="term" value="F:ATP binding"/>
    <property type="evidence" value="ECO:0007669"/>
    <property type="project" value="UniProtKB-UniRule"/>
</dbReference>
<gene>
    <name evidence="15" type="ORF">R9X50_00546300</name>
</gene>
<dbReference type="PANTHER" id="PTHR24031">
    <property type="entry name" value="RNA HELICASE"/>
    <property type="match status" value="1"/>
</dbReference>
<dbReference type="PROSITE" id="PS51192">
    <property type="entry name" value="HELICASE_ATP_BIND_1"/>
    <property type="match status" value="1"/>
</dbReference>
<dbReference type="GO" id="GO:0003724">
    <property type="term" value="F:RNA helicase activity"/>
    <property type="evidence" value="ECO:0007669"/>
    <property type="project" value="UniProtKB-EC"/>
</dbReference>
<feature type="compositionally biased region" description="Acidic residues" evidence="11">
    <location>
        <begin position="398"/>
        <end position="410"/>
    </location>
</feature>
<feature type="region of interest" description="Disordered" evidence="11">
    <location>
        <begin position="1"/>
        <end position="59"/>
    </location>
</feature>
<dbReference type="PROSITE" id="PS51194">
    <property type="entry name" value="HELICASE_CTER"/>
    <property type="match status" value="1"/>
</dbReference>
<feature type="domain" description="Helicase ATP-binding" evidence="12">
    <location>
        <begin position="237"/>
        <end position="445"/>
    </location>
</feature>
<name>A0AAQ3M7N7_9PEZI</name>
<comment type="domain">
    <text evidence="10">The Q motif is unique to and characteristic of the DEAD box family of RNA helicases and controls ATP binding and hydrolysis.</text>
</comment>
<dbReference type="InterPro" id="IPR027417">
    <property type="entry name" value="P-loop_NTPase"/>
</dbReference>
<comment type="catalytic activity">
    <reaction evidence="10">
        <text>ATP + H2O = ADP + phosphate + H(+)</text>
        <dbReference type="Rhea" id="RHEA:13065"/>
        <dbReference type="ChEBI" id="CHEBI:15377"/>
        <dbReference type="ChEBI" id="CHEBI:15378"/>
        <dbReference type="ChEBI" id="CHEBI:30616"/>
        <dbReference type="ChEBI" id="CHEBI:43474"/>
        <dbReference type="ChEBI" id="CHEBI:456216"/>
        <dbReference type="EC" id="3.6.4.13"/>
    </reaction>
</comment>
<evidence type="ECO:0000256" key="4">
    <source>
        <dbReference type="ARBA" id="ARBA00022801"/>
    </source>
</evidence>
<dbReference type="InterPro" id="IPR014001">
    <property type="entry name" value="Helicase_ATP-bd"/>
</dbReference>
<evidence type="ECO:0000256" key="5">
    <source>
        <dbReference type="ARBA" id="ARBA00022806"/>
    </source>
</evidence>
<keyword evidence="5 9" id="KW-0347">Helicase</keyword>
<dbReference type="InterPro" id="IPR014014">
    <property type="entry name" value="RNA_helicase_DEAD_Q_motif"/>
</dbReference>
<dbReference type="CDD" id="cd17946">
    <property type="entry name" value="DEADc_DDX24"/>
    <property type="match status" value="1"/>
</dbReference>
<evidence type="ECO:0000259" key="14">
    <source>
        <dbReference type="PROSITE" id="PS51195"/>
    </source>
</evidence>
<keyword evidence="3 9" id="KW-0547">Nucleotide-binding</keyword>
<feature type="region of interest" description="Disordered" evidence="11">
    <location>
        <begin position="708"/>
        <end position="734"/>
    </location>
</feature>
<evidence type="ECO:0000256" key="2">
    <source>
        <dbReference type="ARBA" id="ARBA00022552"/>
    </source>
</evidence>
<evidence type="ECO:0000259" key="12">
    <source>
        <dbReference type="PROSITE" id="PS51192"/>
    </source>
</evidence>
<evidence type="ECO:0000256" key="8">
    <source>
        <dbReference type="PROSITE-ProRule" id="PRU00552"/>
    </source>
</evidence>
<protein>
    <recommendedName>
        <fullName evidence="10">ATP-dependent RNA helicase</fullName>
        <ecNumber evidence="10">3.6.4.13</ecNumber>
    </recommendedName>
</protein>
<keyword evidence="7 10" id="KW-0694">RNA-binding</keyword>
<evidence type="ECO:0000256" key="1">
    <source>
        <dbReference type="ARBA" id="ARBA00004604"/>
    </source>
</evidence>
<keyword evidence="16" id="KW-1185">Reference proteome</keyword>
<accession>A0AAQ3M7N7</accession>
<evidence type="ECO:0000256" key="10">
    <source>
        <dbReference type="RuleBase" id="RU365068"/>
    </source>
</evidence>
<keyword evidence="2" id="KW-0698">rRNA processing</keyword>
<comment type="subcellular location">
    <subcellularLocation>
        <location evidence="1">Nucleus</location>
        <location evidence="1">Nucleolus</location>
    </subcellularLocation>
</comment>
<dbReference type="Proteomes" id="UP001303373">
    <property type="component" value="Chromosome 8"/>
</dbReference>
<feature type="compositionally biased region" description="Basic and acidic residues" evidence="11">
    <location>
        <begin position="723"/>
        <end position="734"/>
    </location>
</feature>
<dbReference type="Pfam" id="PF00271">
    <property type="entry name" value="Helicase_C"/>
    <property type="match status" value="1"/>
</dbReference>
<evidence type="ECO:0000313" key="16">
    <source>
        <dbReference type="Proteomes" id="UP001303373"/>
    </source>
</evidence>
<dbReference type="GO" id="GO:0003723">
    <property type="term" value="F:RNA binding"/>
    <property type="evidence" value="ECO:0007669"/>
    <property type="project" value="UniProtKB-UniRule"/>
</dbReference>
<dbReference type="InterPro" id="IPR011545">
    <property type="entry name" value="DEAD/DEAH_box_helicase_dom"/>
</dbReference>
<feature type="region of interest" description="Disordered" evidence="11">
    <location>
        <begin position="392"/>
        <end position="418"/>
    </location>
</feature>
<evidence type="ECO:0000256" key="7">
    <source>
        <dbReference type="ARBA" id="ARBA00022884"/>
    </source>
</evidence>
<evidence type="ECO:0000313" key="15">
    <source>
        <dbReference type="EMBL" id="WPH02598.1"/>
    </source>
</evidence>
<reference evidence="15 16" key="1">
    <citation type="submission" date="2023-11" db="EMBL/GenBank/DDBJ databases">
        <title>An acidophilic fungus is an integral part of prey digestion in a carnivorous sundew plant.</title>
        <authorList>
            <person name="Tsai I.J."/>
        </authorList>
    </citation>
    <scope>NUCLEOTIDE SEQUENCE [LARGE SCALE GENOMIC DNA]</scope>
    <source>
        <strain evidence="15">169a</strain>
    </source>
</reference>
<evidence type="ECO:0000256" key="9">
    <source>
        <dbReference type="RuleBase" id="RU000492"/>
    </source>
</evidence>
<dbReference type="AlphaFoldDB" id="A0AAQ3M7N7"/>
<dbReference type="EMBL" id="CP138587">
    <property type="protein sequence ID" value="WPH02598.1"/>
    <property type="molecule type" value="Genomic_DNA"/>
</dbReference>
<evidence type="ECO:0000256" key="6">
    <source>
        <dbReference type="ARBA" id="ARBA00022840"/>
    </source>
</evidence>
<dbReference type="SUPFAM" id="SSF52540">
    <property type="entry name" value="P-loop containing nucleoside triphosphate hydrolases"/>
    <property type="match status" value="1"/>
</dbReference>
<dbReference type="CDD" id="cd18787">
    <property type="entry name" value="SF2_C_DEAD"/>
    <property type="match status" value="1"/>
</dbReference>
<evidence type="ECO:0000259" key="13">
    <source>
        <dbReference type="PROSITE" id="PS51194"/>
    </source>
</evidence>
<feature type="domain" description="DEAD-box RNA helicase Q" evidence="14">
    <location>
        <begin position="206"/>
        <end position="234"/>
    </location>
</feature>
<dbReference type="EC" id="3.6.4.13" evidence="10"/>
<comment type="function">
    <text evidence="10">RNA helicase.</text>
</comment>
<keyword evidence="4 9" id="KW-0378">Hydrolase</keyword>
<keyword evidence="6 9" id="KW-0067">ATP-binding</keyword>
<dbReference type="SMART" id="SM00490">
    <property type="entry name" value="HELICc"/>
    <property type="match status" value="1"/>
</dbReference>
<evidence type="ECO:0000256" key="11">
    <source>
        <dbReference type="SAM" id="MobiDB-lite"/>
    </source>
</evidence>
<organism evidence="15 16">
    <name type="scientific">Acrodontium crateriforme</name>
    <dbReference type="NCBI Taxonomy" id="150365"/>
    <lineage>
        <taxon>Eukaryota</taxon>
        <taxon>Fungi</taxon>
        <taxon>Dikarya</taxon>
        <taxon>Ascomycota</taxon>
        <taxon>Pezizomycotina</taxon>
        <taxon>Dothideomycetes</taxon>
        <taxon>Dothideomycetidae</taxon>
        <taxon>Mycosphaerellales</taxon>
        <taxon>Teratosphaeriaceae</taxon>
        <taxon>Acrodontium</taxon>
    </lineage>
</organism>
<dbReference type="GO" id="GO:0005730">
    <property type="term" value="C:nucleolus"/>
    <property type="evidence" value="ECO:0007669"/>
    <property type="project" value="UniProtKB-SubCell"/>
</dbReference>
<evidence type="ECO:0000256" key="3">
    <source>
        <dbReference type="ARBA" id="ARBA00022741"/>
    </source>
</evidence>
<dbReference type="GO" id="GO:0006364">
    <property type="term" value="P:rRNA processing"/>
    <property type="evidence" value="ECO:0007669"/>
    <property type="project" value="UniProtKB-KW"/>
</dbReference>
<dbReference type="SMART" id="SM00487">
    <property type="entry name" value="DEXDc"/>
    <property type="match status" value="1"/>
</dbReference>
<feature type="region of interest" description="Disordered" evidence="11">
    <location>
        <begin position="101"/>
        <end position="199"/>
    </location>
</feature>
<dbReference type="InterPro" id="IPR001650">
    <property type="entry name" value="Helicase_C-like"/>
</dbReference>
<dbReference type="InterPro" id="IPR000629">
    <property type="entry name" value="RNA-helicase_DEAD-box_CS"/>
</dbReference>
<comment type="similarity">
    <text evidence="9">Belongs to the DEAD box helicase family.</text>
</comment>